<feature type="domain" description="Glycosyl transferase family 1" evidence="1">
    <location>
        <begin position="219"/>
        <end position="341"/>
    </location>
</feature>
<gene>
    <name evidence="2" type="ORF">FHS99_002352</name>
</gene>
<dbReference type="RefSeq" id="WP_260160923.1">
    <property type="nucleotide sequence ID" value="NZ_JACIJR010000005.1"/>
</dbReference>
<evidence type="ECO:0000259" key="1">
    <source>
        <dbReference type="Pfam" id="PF00534"/>
    </source>
</evidence>
<keyword evidence="3" id="KW-1185">Reference proteome</keyword>
<dbReference type="CDD" id="cd03809">
    <property type="entry name" value="GT4_MtfB-like"/>
    <property type="match status" value="1"/>
</dbReference>
<sequence>MPDLPKIILDMSRLLSRVLHVTPTGVDRVEMAYARGLVETAGDRLDFAAVHPTGIYGRLPADAVLRFLDRTETRWETEGRVGPWAMRRSAVDVLNLLRPRPVPSPAPGAPAVYVQSSPHHLTNPKLVQTILRRENARFVCLVHDLIPLEYPEYARAGGAEQHRQRIETILRHAHGIMSNSHATLASLRPWIARLGVDPVCRVAHLGTHDGHRPVRRANGEDARPYFVSMGTIEPRKNHLLLLNLWRQMSERHGAAAIPKLVLIGRRGWENEQIVDMLERCPALVGCVEEHGGLSDQAARALLANANALLMPSFAEGYGMPVAEALDLGVAVVCSNLPSLREAGGGVPTFLDPLDGPAWHRAILAYADLQSPEAEAQRERLTTWQRPGWKDHIARLHDLISAVSI</sequence>
<evidence type="ECO:0000313" key="2">
    <source>
        <dbReference type="EMBL" id="MBB5729856.1"/>
    </source>
</evidence>
<dbReference type="EMBL" id="JACIJR010000005">
    <property type="protein sequence ID" value="MBB5729856.1"/>
    <property type="molecule type" value="Genomic_DNA"/>
</dbReference>
<dbReference type="InterPro" id="IPR001296">
    <property type="entry name" value="Glyco_trans_1"/>
</dbReference>
<dbReference type="Pfam" id="PF00534">
    <property type="entry name" value="Glycos_transf_1"/>
    <property type="match status" value="1"/>
</dbReference>
<name>A0A7W9F222_9SPHN</name>
<keyword evidence="2" id="KW-0808">Transferase</keyword>
<dbReference type="Gene3D" id="3.40.50.2000">
    <property type="entry name" value="Glycogen Phosphorylase B"/>
    <property type="match status" value="1"/>
</dbReference>
<dbReference type="PANTHER" id="PTHR46401">
    <property type="entry name" value="GLYCOSYLTRANSFERASE WBBK-RELATED"/>
    <property type="match status" value="1"/>
</dbReference>
<protein>
    <submittedName>
        <fullName evidence="2">Glycosyltransferase involved in cell wall biosynthesis</fullName>
    </submittedName>
</protein>
<dbReference type="PANTHER" id="PTHR46401:SF9">
    <property type="entry name" value="MANNOSYLTRANSFERASE A"/>
    <property type="match status" value="1"/>
</dbReference>
<comment type="caution">
    <text evidence="2">The sequence shown here is derived from an EMBL/GenBank/DDBJ whole genome shotgun (WGS) entry which is preliminary data.</text>
</comment>
<proteinExistence type="predicted"/>
<dbReference type="GO" id="GO:0016757">
    <property type="term" value="F:glycosyltransferase activity"/>
    <property type="evidence" value="ECO:0007669"/>
    <property type="project" value="InterPro"/>
</dbReference>
<organism evidence="2 3">
    <name type="scientific">Sphingomonas prati</name>
    <dbReference type="NCBI Taxonomy" id="1843237"/>
    <lineage>
        <taxon>Bacteria</taxon>
        <taxon>Pseudomonadati</taxon>
        <taxon>Pseudomonadota</taxon>
        <taxon>Alphaproteobacteria</taxon>
        <taxon>Sphingomonadales</taxon>
        <taxon>Sphingomonadaceae</taxon>
        <taxon>Sphingomonas</taxon>
    </lineage>
</organism>
<evidence type="ECO:0000313" key="3">
    <source>
        <dbReference type="Proteomes" id="UP000546701"/>
    </source>
</evidence>
<dbReference type="Proteomes" id="UP000546701">
    <property type="component" value="Unassembled WGS sequence"/>
</dbReference>
<reference evidence="2 3" key="1">
    <citation type="submission" date="2020-08" db="EMBL/GenBank/DDBJ databases">
        <title>Genomic Encyclopedia of Type Strains, Phase IV (KMG-IV): sequencing the most valuable type-strain genomes for metagenomic binning, comparative biology and taxonomic classification.</title>
        <authorList>
            <person name="Goeker M."/>
        </authorList>
    </citation>
    <scope>NUCLEOTIDE SEQUENCE [LARGE SCALE GENOMIC DNA]</scope>
    <source>
        <strain evidence="2 3">DSM 103336</strain>
    </source>
</reference>
<accession>A0A7W9F222</accession>
<dbReference type="SUPFAM" id="SSF53756">
    <property type="entry name" value="UDP-Glycosyltransferase/glycogen phosphorylase"/>
    <property type="match status" value="1"/>
</dbReference>
<dbReference type="AlphaFoldDB" id="A0A7W9F222"/>